<dbReference type="EMBL" id="CM055732">
    <property type="protein sequence ID" value="KAJ8011115.1"/>
    <property type="molecule type" value="Genomic_DNA"/>
</dbReference>
<organism evidence="1 2">
    <name type="scientific">Dallia pectoralis</name>
    <name type="common">Alaska blackfish</name>
    <dbReference type="NCBI Taxonomy" id="75939"/>
    <lineage>
        <taxon>Eukaryota</taxon>
        <taxon>Metazoa</taxon>
        <taxon>Chordata</taxon>
        <taxon>Craniata</taxon>
        <taxon>Vertebrata</taxon>
        <taxon>Euteleostomi</taxon>
        <taxon>Actinopterygii</taxon>
        <taxon>Neopterygii</taxon>
        <taxon>Teleostei</taxon>
        <taxon>Protacanthopterygii</taxon>
        <taxon>Esociformes</taxon>
        <taxon>Umbridae</taxon>
        <taxon>Dallia</taxon>
    </lineage>
</organism>
<evidence type="ECO:0000313" key="2">
    <source>
        <dbReference type="Proteomes" id="UP001157502"/>
    </source>
</evidence>
<name>A0ACC2H5Q4_DALPE</name>
<gene>
    <name evidence="1" type="ORF">DPEC_G00054840</name>
</gene>
<keyword evidence="2" id="KW-1185">Reference proteome</keyword>
<dbReference type="Proteomes" id="UP001157502">
    <property type="component" value="Chromosome 5"/>
</dbReference>
<proteinExistence type="predicted"/>
<reference evidence="1" key="1">
    <citation type="submission" date="2021-05" db="EMBL/GenBank/DDBJ databases">
        <authorList>
            <person name="Pan Q."/>
            <person name="Jouanno E."/>
            <person name="Zahm M."/>
            <person name="Klopp C."/>
            <person name="Cabau C."/>
            <person name="Louis A."/>
            <person name="Berthelot C."/>
            <person name="Parey E."/>
            <person name="Roest Crollius H."/>
            <person name="Montfort J."/>
            <person name="Robinson-Rechavi M."/>
            <person name="Bouchez O."/>
            <person name="Lampietro C."/>
            <person name="Lopez Roques C."/>
            <person name="Donnadieu C."/>
            <person name="Postlethwait J."/>
            <person name="Bobe J."/>
            <person name="Dillon D."/>
            <person name="Chandos A."/>
            <person name="von Hippel F."/>
            <person name="Guiguen Y."/>
        </authorList>
    </citation>
    <scope>NUCLEOTIDE SEQUENCE</scope>
    <source>
        <strain evidence="1">YG-Jan2019</strain>
    </source>
</reference>
<protein>
    <submittedName>
        <fullName evidence="1">Uncharacterized protein</fullName>
    </submittedName>
</protein>
<evidence type="ECO:0000313" key="1">
    <source>
        <dbReference type="EMBL" id="KAJ8011115.1"/>
    </source>
</evidence>
<comment type="caution">
    <text evidence="1">The sequence shown here is derived from an EMBL/GenBank/DDBJ whole genome shotgun (WGS) entry which is preliminary data.</text>
</comment>
<sequence length="424" mass="45899">MIHRHSTGGVHQEVSIKGFPSGGVHQGCPTRGFHQGVSIRRCPTRGFHQGVSIRRWFPSGGVHQEVSNKGFPSGGVHQEVSNKGFPSGGVHQEVSNKGFPSGGVHRVNSRLRSFAKPHRGEGRDTSSRKPQLKVTPAQVARVHTSKDARRGNEGNTAQTMYCWGSVGNKGSAGSIRNGRTMQDGFHSDDSDLSDQEKGGAEVQGWATPAAELRLRPEPFGSDLDPDSSLSVLPEAEYQYREVLPGAPNSLTRGLWEGEPLLAAITTRLSEIEALQTATVQRELTRTTRCRPVTTAGFTRTSPRPRKADFPETSWESASTGPVVSGLMKLSLMCDLGTRQRACALHKQNLVPVGIRQQPGFGWSCSRSTKLNLTETQGQSRGERSARKSRAGNKTRKTKANRGTFSSHRKPPPNSATKSKSSGLG</sequence>
<accession>A0ACC2H5Q4</accession>